<dbReference type="EMBL" id="KN839036">
    <property type="protein sequence ID" value="KIJ91221.1"/>
    <property type="molecule type" value="Genomic_DNA"/>
</dbReference>
<accession>A0A0C9X0Y3</accession>
<dbReference type="HOGENOM" id="CLU_1532818_0_0_1"/>
<protein>
    <submittedName>
        <fullName evidence="1">Uncharacterized protein</fullName>
    </submittedName>
</protein>
<keyword evidence="2" id="KW-1185">Reference proteome</keyword>
<evidence type="ECO:0000313" key="2">
    <source>
        <dbReference type="Proteomes" id="UP000054477"/>
    </source>
</evidence>
<dbReference type="OrthoDB" id="3061143at2759"/>
<proteinExistence type="predicted"/>
<organism evidence="1 2">
    <name type="scientific">Laccaria amethystina LaAM-08-1</name>
    <dbReference type="NCBI Taxonomy" id="1095629"/>
    <lineage>
        <taxon>Eukaryota</taxon>
        <taxon>Fungi</taxon>
        <taxon>Dikarya</taxon>
        <taxon>Basidiomycota</taxon>
        <taxon>Agaricomycotina</taxon>
        <taxon>Agaricomycetes</taxon>
        <taxon>Agaricomycetidae</taxon>
        <taxon>Agaricales</taxon>
        <taxon>Agaricineae</taxon>
        <taxon>Hydnangiaceae</taxon>
        <taxon>Laccaria</taxon>
    </lineage>
</organism>
<reference evidence="1 2" key="1">
    <citation type="submission" date="2014-04" db="EMBL/GenBank/DDBJ databases">
        <authorList>
            <consortium name="DOE Joint Genome Institute"/>
            <person name="Kuo A."/>
            <person name="Kohler A."/>
            <person name="Nagy L.G."/>
            <person name="Floudas D."/>
            <person name="Copeland A."/>
            <person name="Barry K.W."/>
            <person name="Cichocki N."/>
            <person name="Veneault-Fourrey C."/>
            <person name="LaButti K."/>
            <person name="Lindquist E.A."/>
            <person name="Lipzen A."/>
            <person name="Lundell T."/>
            <person name="Morin E."/>
            <person name="Murat C."/>
            <person name="Sun H."/>
            <person name="Tunlid A."/>
            <person name="Henrissat B."/>
            <person name="Grigoriev I.V."/>
            <person name="Hibbett D.S."/>
            <person name="Martin F."/>
            <person name="Nordberg H.P."/>
            <person name="Cantor M.N."/>
            <person name="Hua S.X."/>
        </authorList>
    </citation>
    <scope>NUCLEOTIDE SEQUENCE [LARGE SCALE GENOMIC DNA]</scope>
    <source>
        <strain evidence="1 2">LaAM-08-1</strain>
    </source>
</reference>
<dbReference type="AlphaFoldDB" id="A0A0C9X0Y3"/>
<dbReference type="Proteomes" id="UP000054477">
    <property type="component" value="Unassembled WGS sequence"/>
</dbReference>
<sequence length="175" mass="19675">MKICLPKKVQELYQCYTSASNIPRLGVEDNCYFQALQLNISPAIPWENRFDTGLVGMGIFGQIQGHRDDGDDPAGYTCMMSNTNVPEGSGTEMGRFFILNNFLYIKMHRFYMGVFNGLFKHGGSPIILDKGSSGRRIFIKSMPSYIRPVSCFLELVNTQLGSQVCSENSSNCQWK</sequence>
<evidence type="ECO:0000313" key="1">
    <source>
        <dbReference type="EMBL" id="KIJ91221.1"/>
    </source>
</evidence>
<name>A0A0C9X0Y3_9AGAR</name>
<reference evidence="2" key="2">
    <citation type="submission" date="2015-01" db="EMBL/GenBank/DDBJ databases">
        <title>Evolutionary Origins and Diversification of the Mycorrhizal Mutualists.</title>
        <authorList>
            <consortium name="DOE Joint Genome Institute"/>
            <consortium name="Mycorrhizal Genomics Consortium"/>
            <person name="Kohler A."/>
            <person name="Kuo A."/>
            <person name="Nagy L.G."/>
            <person name="Floudas D."/>
            <person name="Copeland A."/>
            <person name="Barry K.W."/>
            <person name="Cichocki N."/>
            <person name="Veneault-Fourrey C."/>
            <person name="LaButti K."/>
            <person name="Lindquist E.A."/>
            <person name="Lipzen A."/>
            <person name="Lundell T."/>
            <person name="Morin E."/>
            <person name="Murat C."/>
            <person name="Riley R."/>
            <person name="Ohm R."/>
            <person name="Sun H."/>
            <person name="Tunlid A."/>
            <person name="Henrissat B."/>
            <person name="Grigoriev I.V."/>
            <person name="Hibbett D.S."/>
            <person name="Martin F."/>
        </authorList>
    </citation>
    <scope>NUCLEOTIDE SEQUENCE [LARGE SCALE GENOMIC DNA]</scope>
    <source>
        <strain evidence="2">LaAM-08-1</strain>
    </source>
</reference>
<gene>
    <name evidence="1" type="ORF">K443DRAFT_14574</name>
</gene>